<keyword evidence="1" id="KW-1133">Transmembrane helix</keyword>
<dbReference type="RefSeq" id="WP_145372417.1">
    <property type="nucleotide sequence ID" value="NZ_CP036275.1"/>
</dbReference>
<organism evidence="2 3">
    <name type="scientific">Maioricimonas rarisocia</name>
    <dbReference type="NCBI Taxonomy" id="2528026"/>
    <lineage>
        <taxon>Bacteria</taxon>
        <taxon>Pseudomonadati</taxon>
        <taxon>Planctomycetota</taxon>
        <taxon>Planctomycetia</taxon>
        <taxon>Planctomycetales</taxon>
        <taxon>Planctomycetaceae</taxon>
        <taxon>Maioricimonas</taxon>
    </lineage>
</organism>
<reference evidence="2 3" key="1">
    <citation type="submission" date="2019-02" db="EMBL/GenBank/DDBJ databases">
        <title>Deep-cultivation of Planctomycetes and their phenomic and genomic characterization uncovers novel biology.</title>
        <authorList>
            <person name="Wiegand S."/>
            <person name="Jogler M."/>
            <person name="Boedeker C."/>
            <person name="Pinto D."/>
            <person name="Vollmers J."/>
            <person name="Rivas-Marin E."/>
            <person name="Kohn T."/>
            <person name="Peeters S.H."/>
            <person name="Heuer A."/>
            <person name="Rast P."/>
            <person name="Oberbeckmann S."/>
            <person name="Bunk B."/>
            <person name="Jeske O."/>
            <person name="Meyerdierks A."/>
            <person name="Storesund J.E."/>
            <person name="Kallscheuer N."/>
            <person name="Luecker S."/>
            <person name="Lage O.M."/>
            <person name="Pohl T."/>
            <person name="Merkel B.J."/>
            <person name="Hornburger P."/>
            <person name="Mueller R.-W."/>
            <person name="Bruemmer F."/>
            <person name="Labrenz M."/>
            <person name="Spormann A.M."/>
            <person name="Op den Camp H."/>
            <person name="Overmann J."/>
            <person name="Amann R."/>
            <person name="Jetten M.S.M."/>
            <person name="Mascher T."/>
            <person name="Medema M.H."/>
            <person name="Devos D.P."/>
            <person name="Kaster A.-K."/>
            <person name="Ovreas L."/>
            <person name="Rohde M."/>
            <person name="Galperin M.Y."/>
            <person name="Jogler C."/>
        </authorList>
    </citation>
    <scope>NUCLEOTIDE SEQUENCE [LARGE SCALE GENOMIC DNA]</scope>
    <source>
        <strain evidence="2 3">Mal4</strain>
    </source>
</reference>
<evidence type="ECO:0000313" key="3">
    <source>
        <dbReference type="Proteomes" id="UP000320496"/>
    </source>
</evidence>
<protein>
    <submittedName>
        <fullName evidence="2">Uncharacterized protein</fullName>
    </submittedName>
</protein>
<name>A0A517ZFH9_9PLAN</name>
<proteinExistence type="predicted"/>
<evidence type="ECO:0000256" key="1">
    <source>
        <dbReference type="SAM" id="Phobius"/>
    </source>
</evidence>
<feature type="transmembrane region" description="Helical" evidence="1">
    <location>
        <begin position="120"/>
        <end position="140"/>
    </location>
</feature>
<dbReference type="EMBL" id="CP036275">
    <property type="protein sequence ID" value="QDU41221.1"/>
    <property type="molecule type" value="Genomic_DNA"/>
</dbReference>
<evidence type="ECO:0000313" key="2">
    <source>
        <dbReference type="EMBL" id="QDU41221.1"/>
    </source>
</evidence>
<keyword evidence="1" id="KW-0472">Membrane</keyword>
<gene>
    <name evidence="2" type="ORF">Mal4_55860</name>
</gene>
<keyword evidence="3" id="KW-1185">Reference proteome</keyword>
<keyword evidence="1" id="KW-0812">Transmembrane</keyword>
<dbReference type="Proteomes" id="UP000320496">
    <property type="component" value="Chromosome"/>
</dbReference>
<dbReference type="OrthoDB" id="9952614at2"/>
<sequence length="141" mass="15809">MSEDSADEPLVIECFDRDHPGGFERRIAIDVDRRVVTFINCLWPRRFLVRGYEPQHTCPFDDVLEARDFGAGELRRLVIATRTGRCAVSADWIGFEELREALQKIASVTESGSAMDNPGILIPTMVVVIFGIVGGVIWMLL</sequence>
<accession>A0A517ZFH9</accession>
<dbReference type="AlphaFoldDB" id="A0A517ZFH9"/>
<dbReference type="KEGG" id="mri:Mal4_55860"/>